<dbReference type="PANTHER" id="PTHR48465">
    <property type="entry name" value="PROTEIN SSUH2 HOMOLOG"/>
    <property type="match status" value="1"/>
</dbReference>
<evidence type="ECO:0008006" key="4">
    <source>
        <dbReference type="Google" id="ProtNLM"/>
    </source>
</evidence>
<keyword evidence="1" id="KW-0812">Transmembrane</keyword>
<accession>A0A9X1ZU90</accession>
<dbReference type="Proteomes" id="UP001139333">
    <property type="component" value="Unassembled WGS sequence"/>
</dbReference>
<protein>
    <recommendedName>
        <fullName evidence="4">CR-type domain-containing protein</fullName>
    </recommendedName>
</protein>
<evidence type="ECO:0000256" key="1">
    <source>
        <dbReference type="SAM" id="Phobius"/>
    </source>
</evidence>
<feature type="transmembrane region" description="Helical" evidence="1">
    <location>
        <begin position="579"/>
        <end position="601"/>
    </location>
</feature>
<keyword evidence="1" id="KW-1133">Transmembrane helix</keyword>
<evidence type="ECO:0000313" key="2">
    <source>
        <dbReference type="EMBL" id="MCL1142356.1"/>
    </source>
</evidence>
<reference evidence="2" key="1">
    <citation type="submission" date="2022-01" db="EMBL/GenBank/DDBJ databases">
        <title>Whole genome-based taxonomy of the Shewanellaceae.</title>
        <authorList>
            <person name="Martin-Rodriguez A.J."/>
        </authorList>
    </citation>
    <scope>NUCLEOTIDE SEQUENCE</scope>
    <source>
        <strain evidence="2">DSM 16422</strain>
    </source>
</reference>
<sequence>MSQLQEFQSFIRQNGKNLTMVDVPVVLSDESIKTTNIKFHFGWTIEIGVTKHQHGGHCPAGIQSGSSSQACDCAHNKAKEYVSGENGFFNETFKKILTTDVAKNFIIKDTNLGSAPDSYVGEDVCHICDGCGKCSCSSCNGNGSTSCSSCSGSGRQHVTRQDHNNRTVYSTESCSSCYGSGSKTCYTCNGSGKVTCKTCDGGGYLYYSYTIDGDAKRSTKWFINSPDYHQWIIDYVTNAGLNIINNVSDVNEIDVNEALNGCTFIYGFTANLPTLQYTATIDKTDTTMCFAGTKKVTHNAGGVYDPAVWKNAKKLAAGDKDDDKKVLAIPAIKNIIEAHQTKTKIPLLTENWVSKDIKEAVVTNYQTLVSQLQKQNSKGFAWQLIKGIVNWGLILAIVAMCFAMLAPEMIYDAEYRSGLISHYQFFIDLLLAKFSLYGLPVWTNYLIFLAWFGGLYAAIPKLYWKQISQQKRLGLTVFSGYVFSYMTLKLLAVLLSISHYPLFLTNMLVGGGLLLSLYLVFVGFFGPKKWYFKILAGLVAIVGVAALQFGLETASAQVQFMPEHYTNYSRYLGSTLQPAIQYISFIYIEIAVLAVFIGIIATRRRFWKKAKTAVSEYDCAVLLKSLKLDK</sequence>
<proteinExistence type="predicted"/>
<dbReference type="PANTHER" id="PTHR48465:SF1">
    <property type="entry name" value="PROTEIN SSUH2 HOMOLOG"/>
    <property type="match status" value="1"/>
</dbReference>
<keyword evidence="1" id="KW-0472">Membrane</keyword>
<evidence type="ECO:0000313" key="3">
    <source>
        <dbReference type="Proteomes" id="UP001139333"/>
    </source>
</evidence>
<organism evidence="2 3">
    <name type="scientific">Shewanella gaetbuli</name>
    <dbReference type="NCBI Taxonomy" id="220752"/>
    <lineage>
        <taxon>Bacteria</taxon>
        <taxon>Pseudomonadati</taxon>
        <taxon>Pseudomonadota</taxon>
        <taxon>Gammaproteobacteria</taxon>
        <taxon>Alteromonadales</taxon>
        <taxon>Shewanellaceae</taxon>
        <taxon>Shewanella</taxon>
    </lineage>
</organism>
<feature type="transmembrane region" description="Helical" evidence="1">
    <location>
        <begin position="445"/>
        <end position="463"/>
    </location>
</feature>
<feature type="transmembrane region" description="Helical" evidence="1">
    <location>
        <begin position="531"/>
        <end position="551"/>
    </location>
</feature>
<dbReference type="RefSeq" id="WP_248995030.1">
    <property type="nucleotide sequence ID" value="NZ_JAKIKP010000003.1"/>
</dbReference>
<keyword evidence="3" id="KW-1185">Reference proteome</keyword>
<dbReference type="InterPro" id="IPR052789">
    <property type="entry name" value="SSUH2_homolog"/>
</dbReference>
<name>A0A9X1ZU90_9GAMM</name>
<feature type="transmembrane region" description="Helical" evidence="1">
    <location>
        <begin position="503"/>
        <end position="524"/>
    </location>
</feature>
<gene>
    <name evidence="2" type="ORF">L2672_06560</name>
</gene>
<comment type="caution">
    <text evidence="2">The sequence shown here is derived from an EMBL/GenBank/DDBJ whole genome shotgun (WGS) entry which is preliminary data.</text>
</comment>
<feature type="transmembrane region" description="Helical" evidence="1">
    <location>
        <begin position="388"/>
        <end position="407"/>
    </location>
</feature>
<feature type="transmembrane region" description="Helical" evidence="1">
    <location>
        <begin position="475"/>
        <end position="497"/>
    </location>
</feature>
<dbReference type="AlphaFoldDB" id="A0A9X1ZU90"/>
<dbReference type="EMBL" id="JAKIKP010000003">
    <property type="protein sequence ID" value="MCL1142356.1"/>
    <property type="molecule type" value="Genomic_DNA"/>
</dbReference>